<proteinExistence type="inferred from homology"/>
<organism evidence="11 12">
    <name type="scientific">Coptotermes formosanus</name>
    <name type="common">Formosan subterranean termite</name>
    <dbReference type="NCBI Taxonomy" id="36987"/>
    <lineage>
        <taxon>Eukaryota</taxon>
        <taxon>Metazoa</taxon>
        <taxon>Ecdysozoa</taxon>
        <taxon>Arthropoda</taxon>
        <taxon>Hexapoda</taxon>
        <taxon>Insecta</taxon>
        <taxon>Pterygota</taxon>
        <taxon>Neoptera</taxon>
        <taxon>Polyneoptera</taxon>
        <taxon>Dictyoptera</taxon>
        <taxon>Blattodea</taxon>
        <taxon>Blattoidea</taxon>
        <taxon>Termitoidae</taxon>
        <taxon>Rhinotermitidae</taxon>
        <taxon>Coptotermes</taxon>
    </lineage>
</organism>
<dbReference type="PROSITE" id="PS00216">
    <property type="entry name" value="SUGAR_TRANSPORT_1"/>
    <property type="match status" value="1"/>
</dbReference>
<dbReference type="InterPro" id="IPR003663">
    <property type="entry name" value="Sugar/inositol_transpt"/>
</dbReference>
<comment type="similarity">
    <text evidence="7">Belongs to the major facilitator superfamily. Sugar transporter (TC 2.A.1.1) family. Trehalose transporter subfamily.</text>
</comment>
<dbReference type="PANTHER" id="PTHR48021:SF96">
    <property type="entry name" value="FACILITATED TREHALOSE TRANSPORTER TRET1-1-RELATED"/>
    <property type="match status" value="1"/>
</dbReference>
<dbReference type="InterPro" id="IPR036259">
    <property type="entry name" value="MFS_trans_sf"/>
</dbReference>
<feature type="transmembrane region" description="Helical" evidence="9">
    <location>
        <begin position="403"/>
        <end position="429"/>
    </location>
</feature>
<evidence type="ECO:0000256" key="4">
    <source>
        <dbReference type="ARBA" id="ARBA00022989"/>
    </source>
</evidence>
<feature type="domain" description="Major facilitator superfamily (MFS) profile" evidence="10">
    <location>
        <begin position="167"/>
        <end position="593"/>
    </location>
</feature>
<dbReference type="CDD" id="cd17358">
    <property type="entry name" value="MFS_GLUT6_8_Class3_like"/>
    <property type="match status" value="1"/>
</dbReference>
<dbReference type="Pfam" id="PF00083">
    <property type="entry name" value="Sugar_tr"/>
    <property type="match status" value="1"/>
</dbReference>
<keyword evidence="4 9" id="KW-1133">Transmembrane helix</keyword>
<feature type="transmembrane region" description="Helical" evidence="9">
    <location>
        <begin position="441"/>
        <end position="460"/>
    </location>
</feature>
<comment type="subcellular location">
    <subcellularLocation>
        <location evidence="1">Cell membrane</location>
        <topology evidence="1">Multi-pass membrane protein</topology>
    </subcellularLocation>
</comment>
<feature type="transmembrane region" description="Helical" evidence="9">
    <location>
        <begin position="207"/>
        <end position="228"/>
    </location>
</feature>
<dbReference type="InterPro" id="IPR020846">
    <property type="entry name" value="MFS_dom"/>
</dbReference>
<feature type="transmembrane region" description="Helical" evidence="9">
    <location>
        <begin position="501"/>
        <end position="526"/>
    </location>
</feature>
<evidence type="ECO:0000313" key="12">
    <source>
        <dbReference type="Proteomes" id="UP000502823"/>
    </source>
</evidence>
<evidence type="ECO:0000256" key="1">
    <source>
        <dbReference type="ARBA" id="ARBA00004651"/>
    </source>
</evidence>
<comment type="caution">
    <text evidence="11">The sequence shown here is derived from an EMBL/GenBank/DDBJ whole genome shotgun (WGS) entry which is preliminary data.</text>
</comment>
<feature type="transmembrane region" description="Helical" evidence="9">
    <location>
        <begin position="261"/>
        <end position="282"/>
    </location>
</feature>
<keyword evidence="3 9" id="KW-0812">Transmembrane</keyword>
<dbReference type="FunCoup" id="A0A6L2Q2Q6">
    <property type="interactions" value="123"/>
</dbReference>
<reference evidence="12" key="1">
    <citation type="submission" date="2020-01" db="EMBL/GenBank/DDBJ databases">
        <title>Draft genome sequence of the Termite Coptotermes fromosanus.</title>
        <authorList>
            <person name="Itakura S."/>
            <person name="Yosikawa Y."/>
            <person name="Umezawa K."/>
        </authorList>
    </citation>
    <scope>NUCLEOTIDE SEQUENCE [LARGE SCALE GENOMIC DNA]</scope>
</reference>
<dbReference type="InterPro" id="IPR044775">
    <property type="entry name" value="MFS_ERD6/Tret1-like"/>
</dbReference>
<evidence type="ECO:0000259" key="10">
    <source>
        <dbReference type="PROSITE" id="PS50850"/>
    </source>
</evidence>
<dbReference type="FunFam" id="1.20.1250.20:FF:000055">
    <property type="entry name" value="Facilitated trehalose transporter Tret1-2 homolog"/>
    <property type="match status" value="1"/>
</dbReference>
<keyword evidence="5 9" id="KW-0472">Membrane</keyword>
<dbReference type="OrthoDB" id="6339427at2759"/>
<dbReference type="GO" id="GO:0051119">
    <property type="term" value="F:sugar transmembrane transporter activity"/>
    <property type="evidence" value="ECO:0007669"/>
    <property type="project" value="InterPro"/>
</dbReference>
<keyword evidence="2" id="KW-1003">Cell membrane</keyword>
<feature type="transmembrane region" description="Helical" evidence="9">
    <location>
        <begin position="570"/>
        <end position="589"/>
    </location>
</feature>
<gene>
    <name evidence="11" type="ORF">Cfor_06471</name>
</gene>
<dbReference type="AlphaFoldDB" id="A0A6L2Q2Q6"/>
<protein>
    <recommendedName>
        <fullName evidence="10">Major facilitator superfamily (MFS) profile domain-containing protein</fullName>
    </recommendedName>
</protein>
<dbReference type="Proteomes" id="UP000502823">
    <property type="component" value="Unassembled WGS sequence"/>
</dbReference>
<dbReference type="EMBL" id="BLKM01000870">
    <property type="protein sequence ID" value="GFG39163.1"/>
    <property type="molecule type" value="Genomic_DNA"/>
</dbReference>
<evidence type="ECO:0000256" key="8">
    <source>
        <dbReference type="RuleBase" id="RU003346"/>
    </source>
</evidence>
<dbReference type="PROSITE" id="PS00217">
    <property type="entry name" value="SUGAR_TRANSPORT_2"/>
    <property type="match status" value="1"/>
</dbReference>
<name>A0A6L2Q2Q6_COPFO</name>
<evidence type="ECO:0000256" key="5">
    <source>
        <dbReference type="ARBA" id="ARBA00023136"/>
    </source>
</evidence>
<dbReference type="PANTHER" id="PTHR48021">
    <property type="match status" value="1"/>
</dbReference>
<feature type="transmembrane region" description="Helical" evidence="9">
    <location>
        <begin position="165"/>
        <end position="187"/>
    </location>
</feature>
<dbReference type="InterPro" id="IPR005829">
    <property type="entry name" value="Sugar_transporter_CS"/>
</dbReference>
<evidence type="ECO:0000256" key="6">
    <source>
        <dbReference type="ARBA" id="ARBA00023180"/>
    </source>
</evidence>
<evidence type="ECO:0000256" key="9">
    <source>
        <dbReference type="SAM" id="Phobius"/>
    </source>
</evidence>
<evidence type="ECO:0000313" key="11">
    <source>
        <dbReference type="EMBL" id="GFG39163.1"/>
    </source>
</evidence>
<feature type="transmembrane region" description="Helical" evidence="9">
    <location>
        <begin position="294"/>
        <end position="315"/>
    </location>
</feature>
<dbReference type="Gene3D" id="1.20.1250.20">
    <property type="entry name" value="MFS general substrate transporter like domains"/>
    <property type="match status" value="1"/>
</dbReference>
<sequence>MAILGASAVDDASCIRSEQRLFRQTYTFSQRTYQNDDSFTSSDSLLGRHRNRATISVSSSTATSFISGSSDSTIVNSHKHHSYNKCSNNRMSVNTQKELNLLITTPEVPDLTTEDDTLKQKVAVQESSIQEDHVFGIIGEDACSCNSKADQSVTSKADIRWGPQVMAALSVSLGSMVVGFASAYTSPALVSMAEPNSTVQPDLQQKSWIGSLMPLSALFGGIAGGPLIESIGRKTTILATAVPFIVSWLLIALAVNVPMLYAGRVVAGFCVGVVSLCFPVYLGETLQPEVRGMLGLLPTALGNVGILLCYCAGKYLNWSMLATLGACIPVPFLVCMIFIPETPRWYFSKAQGKRAMKALQWLRGKDTDISHELREIENANSESEKSTSGSTFELFNKSNIRPLFISLGLMFFQQMSGINAVVFYTVMIFKAAGSTLDGNTSTIIVGVVNFGSTFLATILIDRFGRKVLLYVSSVAMVVSLMVLGTFFYLKEHTHTDVVPYGWLPLVSFVVYVIGFSFGFGPIPWLMMGEILPAKIRGSAASIVTGFNWTCTFVVTKTFTDLITGLGNAITFWMFGAICLAGLFFVIIWVPETQGKSLEDIEKRLTGQVRRMSSIANLRPLPMAV</sequence>
<dbReference type="InterPro" id="IPR005828">
    <property type="entry name" value="MFS_sugar_transport-like"/>
</dbReference>
<keyword evidence="12" id="KW-1185">Reference proteome</keyword>
<dbReference type="PROSITE" id="PS50850">
    <property type="entry name" value="MFS"/>
    <property type="match status" value="1"/>
</dbReference>
<dbReference type="PRINTS" id="PR00171">
    <property type="entry name" value="SUGRTRNSPORT"/>
</dbReference>
<evidence type="ECO:0000256" key="3">
    <source>
        <dbReference type="ARBA" id="ARBA00022692"/>
    </source>
</evidence>
<feature type="transmembrane region" description="Helical" evidence="9">
    <location>
        <begin position="235"/>
        <end position="255"/>
    </location>
</feature>
<keyword evidence="8" id="KW-0813">Transport</keyword>
<feature type="transmembrane region" description="Helical" evidence="9">
    <location>
        <begin position="538"/>
        <end position="558"/>
    </location>
</feature>
<keyword evidence="6" id="KW-0325">Glycoprotein</keyword>
<evidence type="ECO:0000256" key="7">
    <source>
        <dbReference type="ARBA" id="ARBA00024348"/>
    </source>
</evidence>
<accession>A0A6L2Q2Q6</accession>
<feature type="transmembrane region" description="Helical" evidence="9">
    <location>
        <begin position="321"/>
        <end position="339"/>
    </location>
</feature>
<feature type="transmembrane region" description="Helical" evidence="9">
    <location>
        <begin position="467"/>
        <end position="489"/>
    </location>
</feature>
<evidence type="ECO:0000256" key="2">
    <source>
        <dbReference type="ARBA" id="ARBA00022475"/>
    </source>
</evidence>
<dbReference type="InParanoid" id="A0A6L2Q2Q6"/>
<dbReference type="GO" id="GO:0005886">
    <property type="term" value="C:plasma membrane"/>
    <property type="evidence" value="ECO:0007669"/>
    <property type="project" value="UniProtKB-SubCell"/>
</dbReference>
<dbReference type="NCBIfam" id="TIGR00879">
    <property type="entry name" value="SP"/>
    <property type="match status" value="1"/>
</dbReference>
<dbReference type="InterPro" id="IPR050549">
    <property type="entry name" value="MFS_Trehalose_Transporter"/>
</dbReference>
<dbReference type="SUPFAM" id="SSF103473">
    <property type="entry name" value="MFS general substrate transporter"/>
    <property type="match status" value="1"/>
</dbReference>